<dbReference type="Proteomes" id="UP001430544">
    <property type="component" value="Unassembled WGS sequence"/>
</dbReference>
<comment type="caution">
    <text evidence="2">The sequence shown here is derived from an EMBL/GenBank/DDBJ whole genome shotgun (WGS) entry which is preliminary data.</text>
</comment>
<evidence type="ECO:0000313" key="2">
    <source>
        <dbReference type="EMBL" id="MCC8621737.1"/>
    </source>
</evidence>
<organism evidence="2 3">
    <name type="scientific">Xanthomonas vesicatoria</name>
    <dbReference type="NCBI Taxonomy" id="56460"/>
    <lineage>
        <taxon>Bacteria</taxon>
        <taxon>Pseudomonadati</taxon>
        <taxon>Pseudomonadota</taxon>
        <taxon>Gammaproteobacteria</taxon>
        <taxon>Lysobacterales</taxon>
        <taxon>Lysobacteraceae</taxon>
        <taxon>Xanthomonas</taxon>
    </lineage>
</organism>
<feature type="compositionally biased region" description="Polar residues" evidence="1">
    <location>
        <begin position="1"/>
        <end position="13"/>
    </location>
</feature>
<evidence type="ECO:0000313" key="3">
    <source>
        <dbReference type="Proteomes" id="UP001430544"/>
    </source>
</evidence>
<evidence type="ECO:0000256" key="1">
    <source>
        <dbReference type="SAM" id="MobiDB-lite"/>
    </source>
</evidence>
<sequence length="46" mass="4877">MRARRTTSNTHYTNGAHDTAAPEPKLAAAAAATPEQRRADLSAAQE</sequence>
<feature type="compositionally biased region" description="Low complexity" evidence="1">
    <location>
        <begin position="21"/>
        <end position="34"/>
    </location>
</feature>
<protein>
    <submittedName>
        <fullName evidence="2">Uncharacterized protein</fullName>
    </submittedName>
</protein>
<gene>
    <name evidence="2" type="ORF">LN473_07030</name>
</gene>
<reference evidence="2" key="1">
    <citation type="submission" date="2021-11" db="EMBL/GenBank/DDBJ databases">
        <title>Genome resources and taxonomic validation of 89 Xanthomonas strains.</title>
        <authorList>
            <person name="Tambong J.T."/>
        </authorList>
    </citation>
    <scope>NUCLEOTIDE SEQUENCE</scope>
    <source>
        <strain evidence="2">Bv 5-4A</strain>
    </source>
</reference>
<accession>A0ABS8L7L5</accession>
<proteinExistence type="predicted"/>
<keyword evidence="3" id="KW-1185">Reference proteome</keyword>
<feature type="region of interest" description="Disordered" evidence="1">
    <location>
        <begin position="1"/>
        <end position="46"/>
    </location>
</feature>
<name>A0ABS8L7L5_9XANT</name>
<dbReference type="EMBL" id="JAJIUN010000030">
    <property type="protein sequence ID" value="MCC8621737.1"/>
    <property type="molecule type" value="Genomic_DNA"/>
</dbReference>
<dbReference type="RefSeq" id="WP_155767429.1">
    <property type="nucleotide sequence ID" value="NZ_CP018470.1"/>
</dbReference>